<evidence type="ECO:0000313" key="3">
    <source>
        <dbReference type="Proteomes" id="UP000267821"/>
    </source>
</evidence>
<sequence length="254" mass="27439">MIYHHILAAVLAFDVAIVVGHLSPPLGKELDQLEPPLAIKAFAEPVYQKRGFSLKRQDLVGSWALRAVTCPSNSQSCQGGSPAMLSCCPKSSVCSVYSARIACCATSSRCDTTAATFPKCGDSSWSLWAGGRDMYFCCQSGQIGYLTEDDRGACGPDTLKPTGSQIATAVQAVSGDVCIPPFKFHRQLQLIKHHSNPHRRLPPPEMTDQILTPLRPVTVKTKIQTVLRTPLVAQGLQACHPVPLEALSQVVWLS</sequence>
<dbReference type="STRING" id="1051890.A0A3N4LYH5"/>
<dbReference type="EMBL" id="ML121533">
    <property type="protein sequence ID" value="RPB26639.1"/>
    <property type="molecule type" value="Genomic_DNA"/>
</dbReference>
<protein>
    <submittedName>
        <fullName evidence="2">Uncharacterized protein</fullName>
    </submittedName>
</protein>
<evidence type="ECO:0000313" key="2">
    <source>
        <dbReference type="EMBL" id="RPB26639.1"/>
    </source>
</evidence>
<feature type="chain" id="PRO_5017983286" evidence="1">
    <location>
        <begin position="21"/>
        <end position="254"/>
    </location>
</feature>
<keyword evidence="1" id="KW-0732">Signal</keyword>
<keyword evidence="3" id="KW-1185">Reference proteome</keyword>
<dbReference type="OrthoDB" id="4779287at2759"/>
<reference evidence="2 3" key="1">
    <citation type="journal article" date="2018" name="Nat. Ecol. Evol.">
        <title>Pezizomycetes genomes reveal the molecular basis of ectomycorrhizal truffle lifestyle.</title>
        <authorList>
            <person name="Murat C."/>
            <person name="Payen T."/>
            <person name="Noel B."/>
            <person name="Kuo A."/>
            <person name="Morin E."/>
            <person name="Chen J."/>
            <person name="Kohler A."/>
            <person name="Krizsan K."/>
            <person name="Balestrini R."/>
            <person name="Da Silva C."/>
            <person name="Montanini B."/>
            <person name="Hainaut M."/>
            <person name="Levati E."/>
            <person name="Barry K.W."/>
            <person name="Belfiori B."/>
            <person name="Cichocki N."/>
            <person name="Clum A."/>
            <person name="Dockter R.B."/>
            <person name="Fauchery L."/>
            <person name="Guy J."/>
            <person name="Iotti M."/>
            <person name="Le Tacon F."/>
            <person name="Lindquist E.A."/>
            <person name="Lipzen A."/>
            <person name="Malagnac F."/>
            <person name="Mello A."/>
            <person name="Molinier V."/>
            <person name="Miyauchi S."/>
            <person name="Poulain J."/>
            <person name="Riccioni C."/>
            <person name="Rubini A."/>
            <person name="Sitrit Y."/>
            <person name="Splivallo R."/>
            <person name="Traeger S."/>
            <person name="Wang M."/>
            <person name="Zifcakova L."/>
            <person name="Wipf D."/>
            <person name="Zambonelli A."/>
            <person name="Paolocci F."/>
            <person name="Nowrousian M."/>
            <person name="Ottonello S."/>
            <person name="Baldrian P."/>
            <person name="Spatafora J.W."/>
            <person name="Henrissat B."/>
            <person name="Nagy L.G."/>
            <person name="Aury J.M."/>
            <person name="Wincker P."/>
            <person name="Grigoriev I.V."/>
            <person name="Bonfante P."/>
            <person name="Martin F.M."/>
        </authorList>
    </citation>
    <scope>NUCLEOTIDE SEQUENCE [LARGE SCALE GENOMIC DNA]</scope>
    <source>
        <strain evidence="2 3">ATCC MYA-4762</strain>
    </source>
</reference>
<proteinExistence type="predicted"/>
<accession>A0A3N4LYH5</accession>
<organism evidence="2 3">
    <name type="scientific">Terfezia boudieri ATCC MYA-4762</name>
    <dbReference type="NCBI Taxonomy" id="1051890"/>
    <lineage>
        <taxon>Eukaryota</taxon>
        <taxon>Fungi</taxon>
        <taxon>Dikarya</taxon>
        <taxon>Ascomycota</taxon>
        <taxon>Pezizomycotina</taxon>
        <taxon>Pezizomycetes</taxon>
        <taxon>Pezizales</taxon>
        <taxon>Pezizaceae</taxon>
        <taxon>Terfezia</taxon>
    </lineage>
</organism>
<dbReference type="Proteomes" id="UP000267821">
    <property type="component" value="Unassembled WGS sequence"/>
</dbReference>
<name>A0A3N4LYH5_9PEZI</name>
<gene>
    <name evidence="2" type="ORF">L211DRAFT_644623</name>
</gene>
<feature type="signal peptide" evidence="1">
    <location>
        <begin position="1"/>
        <end position="20"/>
    </location>
</feature>
<evidence type="ECO:0000256" key="1">
    <source>
        <dbReference type="SAM" id="SignalP"/>
    </source>
</evidence>
<dbReference type="InParanoid" id="A0A3N4LYH5"/>
<dbReference type="AlphaFoldDB" id="A0A3N4LYH5"/>